<keyword evidence="1" id="KW-0813">Transport</keyword>
<dbReference type="GO" id="GO:0016887">
    <property type="term" value="F:ATP hydrolysis activity"/>
    <property type="evidence" value="ECO:0007669"/>
    <property type="project" value="InterPro"/>
</dbReference>
<gene>
    <name evidence="6" type="ORF">HNQ60_003407</name>
</gene>
<evidence type="ECO:0000256" key="4">
    <source>
        <dbReference type="ARBA" id="ARBA00038388"/>
    </source>
</evidence>
<feature type="domain" description="ABC transporter" evidence="5">
    <location>
        <begin position="4"/>
        <end position="230"/>
    </location>
</feature>
<keyword evidence="3 6" id="KW-0067">ATP-binding</keyword>
<keyword evidence="2" id="KW-0547">Nucleotide-binding</keyword>
<evidence type="ECO:0000259" key="5">
    <source>
        <dbReference type="PROSITE" id="PS50893"/>
    </source>
</evidence>
<accession>A0A841HQL2</accession>
<dbReference type="InterPro" id="IPR003439">
    <property type="entry name" value="ABC_transporter-like_ATP-bd"/>
</dbReference>
<dbReference type="GO" id="GO:1902495">
    <property type="term" value="C:transmembrane transporter complex"/>
    <property type="evidence" value="ECO:0007669"/>
    <property type="project" value="UniProtKB-ARBA"/>
</dbReference>
<dbReference type="GO" id="GO:0022857">
    <property type="term" value="F:transmembrane transporter activity"/>
    <property type="evidence" value="ECO:0007669"/>
    <property type="project" value="TreeGrafter"/>
</dbReference>
<dbReference type="PANTHER" id="PTHR24220">
    <property type="entry name" value="IMPORT ATP-BINDING PROTEIN"/>
    <property type="match status" value="1"/>
</dbReference>
<dbReference type="InterPro" id="IPR017871">
    <property type="entry name" value="ABC_transporter-like_CS"/>
</dbReference>
<dbReference type="CDD" id="cd03255">
    <property type="entry name" value="ABC_MJ0796_LolCDE_FtsE"/>
    <property type="match status" value="1"/>
</dbReference>
<evidence type="ECO:0000313" key="6">
    <source>
        <dbReference type="EMBL" id="MBB6094520.1"/>
    </source>
</evidence>
<dbReference type="PROSITE" id="PS50893">
    <property type="entry name" value="ABC_TRANSPORTER_2"/>
    <property type="match status" value="1"/>
</dbReference>
<dbReference type="Proteomes" id="UP000588068">
    <property type="component" value="Unassembled WGS sequence"/>
</dbReference>
<dbReference type="FunFam" id="3.40.50.300:FF:000032">
    <property type="entry name" value="Export ABC transporter ATP-binding protein"/>
    <property type="match status" value="1"/>
</dbReference>
<evidence type="ECO:0000256" key="1">
    <source>
        <dbReference type="ARBA" id="ARBA00022448"/>
    </source>
</evidence>
<dbReference type="Gene3D" id="3.40.50.300">
    <property type="entry name" value="P-loop containing nucleotide triphosphate hydrolases"/>
    <property type="match status" value="1"/>
</dbReference>
<dbReference type="GO" id="GO:0005524">
    <property type="term" value="F:ATP binding"/>
    <property type="evidence" value="ECO:0007669"/>
    <property type="project" value="UniProtKB-KW"/>
</dbReference>
<sequence length="230" mass="24951">MPMLIIENLRKAFPGMSARQVLSDVSLRAGPGDYVAIMGESGSGKSTLLNLIAGLDTPDSGRVLIDGQDLLSLDDAARTLQRRARMGFVFQAFHLLPHLTIERNVALPLALNGVDERTSRERVEELLTAVGLIDRRSEFPLKLSGGEMQRVAVARALVHKPTLVLADEPTGNLDAESAAEVLQLLRTQLKRDNAIGILVTHSTVAAATTDRMYRLAAGTLHEQSVQRAKV</sequence>
<dbReference type="InterPro" id="IPR027417">
    <property type="entry name" value="P-loop_NTPase"/>
</dbReference>
<dbReference type="SMART" id="SM00382">
    <property type="entry name" value="AAA"/>
    <property type="match status" value="1"/>
</dbReference>
<evidence type="ECO:0000313" key="7">
    <source>
        <dbReference type="Proteomes" id="UP000588068"/>
    </source>
</evidence>
<dbReference type="PROSITE" id="PS00211">
    <property type="entry name" value="ABC_TRANSPORTER_1"/>
    <property type="match status" value="1"/>
</dbReference>
<dbReference type="SUPFAM" id="SSF52540">
    <property type="entry name" value="P-loop containing nucleoside triphosphate hydrolases"/>
    <property type="match status" value="1"/>
</dbReference>
<comment type="similarity">
    <text evidence="4">Belongs to the ABC transporter superfamily. Macrolide exporter (TC 3.A.1.122) family.</text>
</comment>
<evidence type="ECO:0000256" key="3">
    <source>
        <dbReference type="ARBA" id="ARBA00022840"/>
    </source>
</evidence>
<organism evidence="6 7">
    <name type="scientific">Povalibacter uvarum</name>
    <dbReference type="NCBI Taxonomy" id="732238"/>
    <lineage>
        <taxon>Bacteria</taxon>
        <taxon>Pseudomonadati</taxon>
        <taxon>Pseudomonadota</taxon>
        <taxon>Gammaproteobacteria</taxon>
        <taxon>Steroidobacterales</taxon>
        <taxon>Steroidobacteraceae</taxon>
        <taxon>Povalibacter</taxon>
    </lineage>
</organism>
<proteinExistence type="inferred from homology"/>
<dbReference type="AlphaFoldDB" id="A0A841HQL2"/>
<protein>
    <submittedName>
        <fullName evidence="6">Putative ABC transport system ATP-binding protein</fullName>
    </submittedName>
</protein>
<keyword evidence="7" id="KW-1185">Reference proteome</keyword>
<dbReference type="InterPro" id="IPR015854">
    <property type="entry name" value="ABC_transpr_LolD-like"/>
</dbReference>
<dbReference type="InterPro" id="IPR017911">
    <property type="entry name" value="MacB-like_ATP-bd"/>
</dbReference>
<reference evidence="6 7" key="1">
    <citation type="submission" date="2020-08" db="EMBL/GenBank/DDBJ databases">
        <title>Genomic Encyclopedia of Type Strains, Phase IV (KMG-IV): sequencing the most valuable type-strain genomes for metagenomic binning, comparative biology and taxonomic classification.</title>
        <authorList>
            <person name="Goeker M."/>
        </authorList>
    </citation>
    <scope>NUCLEOTIDE SEQUENCE [LARGE SCALE GENOMIC DNA]</scope>
    <source>
        <strain evidence="6 7">DSM 26723</strain>
    </source>
</reference>
<dbReference type="InterPro" id="IPR003593">
    <property type="entry name" value="AAA+_ATPase"/>
</dbReference>
<evidence type="ECO:0000256" key="2">
    <source>
        <dbReference type="ARBA" id="ARBA00022741"/>
    </source>
</evidence>
<dbReference type="Pfam" id="PF00005">
    <property type="entry name" value="ABC_tran"/>
    <property type="match status" value="1"/>
</dbReference>
<dbReference type="EMBL" id="JACHHZ010000004">
    <property type="protein sequence ID" value="MBB6094520.1"/>
    <property type="molecule type" value="Genomic_DNA"/>
</dbReference>
<dbReference type="PANTHER" id="PTHR24220:SF659">
    <property type="entry name" value="TRANSPORTER, PUTATIVE-RELATED"/>
    <property type="match status" value="1"/>
</dbReference>
<dbReference type="GO" id="GO:0005886">
    <property type="term" value="C:plasma membrane"/>
    <property type="evidence" value="ECO:0007669"/>
    <property type="project" value="TreeGrafter"/>
</dbReference>
<name>A0A841HQL2_9GAMM</name>
<comment type="caution">
    <text evidence="6">The sequence shown here is derived from an EMBL/GenBank/DDBJ whole genome shotgun (WGS) entry which is preliminary data.</text>
</comment>